<feature type="domain" description="C2H2-type" evidence="15">
    <location>
        <begin position="485"/>
        <end position="512"/>
    </location>
</feature>
<keyword evidence="7" id="KW-0805">Transcription regulation</keyword>
<dbReference type="GO" id="GO:0008270">
    <property type="term" value="F:zinc ion binding"/>
    <property type="evidence" value="ECO:0007669"/>
    <property type="project" value="UniProtKB-UniRule"/>
</dbReference>
<feature type="domain" description="C2H2-type" evidence="15">
    <location>
        <begin position="778"/>
        <end position="805"/>
    </location>
</feature>
<dbReference type="GO" id="GO:0005634">
    <property type="term" value="C:nucleus"/>
    <property type="evidence" value="ECO:0007669"/>
    <property type="project" value="UniProtKB-SubCell"/>
</dbReference>
<evidence type="ECO:0000256" key="12">
    <source>
        <dbReference type="PROSITE-ProRule" id="PRU00309"/>
    </source>
</evidence>
<evidence type="ECO:0000256" key="3">
    <source>
        <dbReference type="ARBA" id="ARBA00022723"/>
    </source>
</evidence>
<feature type="binding site" evidence="13">
    <location>
        <position position="184"/>
    </location>
    <ligand>
        <name>Zn(2+)</name>
        <dbReference type="ChEBI" id="CHEBI:29105"/>
    </ligand>
</feature>
<protein>
    <submittedName>
        <fullName evidence="19">Zinc finger protein 271-like isoform X1</fullName>
    </submittedName>
</protein>
<feature type="domain" description="C2H2-type" evidence="15">
    <location>
        <begin position="723"/>
        <end position="750"/>
    </location>
</feature>
<dbReference type="SMART" id="SM00980">
    <property type="entry name" value="THAP"/>
    <property type="match status" value="1"/>
</dbReference>
<sequence>MKTVCAARICKYSSEIEDSTDVTFINFPNDDSSKIWAHHCGREDLLMKSNEELHSNYHVCSHHIEDRYYVSKTDPVIIDQNAIPTLFQSNSIPGKRTRSVFDRDEQIESAENVVLSYCDMDIEIDQYRDISMKFSDLCRICGESSSDSIEIFSPKGMKLKLKEKINLHLPIKVDMEDLMPLKLCLNCYNKLEIVHSLVVASLKTDMRLKRFMNINEELNYDHRYSGIAKKYFMEITEEMCMREASDVTSVQLSSDKVEGIMSQEISFTNDLRREGQPNLNELLESQDEGNETESYPENEATMSNEIHPIRCDDTFKRRETFEDHEISFTEEEAQKKEKTENRASTRESSDVKFVEHKISCKLHQDEQYEICNVARDSCKIYKDAYDANNIVLMETNKRCGHCGSLYSTKKELLNHISKYHDGRLLFKCIDCDRSFEKWSSLDVHEATHRVDKPYLCDLCGKSFKHSNNLRGHKRTHLDDSQKKRHVCDVCGNAFRSRFHLREHMNQHDGTKPYSCEKCSKAFCKRIQLRQHKLSHGLNHHVCPICGAAFNRKGNMNTHLKRHNSDGTYACSVCTRRCKSMSELKLHRKEHTQQDIIESIRRKSADKIVWQCESCERVFPTRSLLMNHKRTHEGNRTGVECDVCGKKLGSKSSLTYHKRSVHSKERPHVCQYCGESVVSREARLLHERIHTGERPYVCGVCNMEYKCSSNLSQHMKTHTGVKPYKCERCEKSFTRRGALHVHERVHTGVKPFVCGTCGRSFSQKSDMIKHGRTHEAKWLRCERCGEVFVKKKEILKHVASHEQNDPVMLELARVEVSRIPAYNVHSMPRRFQ</sequence>
<evidence type="ECO:0000256" key="2">
    <source>
        <dbReference type="ARBA" id="ARBA00006991"/>
    </source>
</evidence>
<dbReference type="PROSITE" id="PS51915">
    <property type="entry name" value="ZAD"/>
    <property type="match status" value="1"/>
</dbReference>
<dbReference type="InterPro" id="IPR006612">
    <property type="entry name" value="THAP_Znf"/>
</dbReference>
<evidence type="ECO:0000259" key="17">
    <source>
        <dbReference type="PROSITE" id="PS51915"/>
    </source>
</evidence>
<dbReference type="FunFam" id="3.30.160.60:FF:001370">
    <property type="entry name" value="Zinc finger protein"/>
    <property type="match status" value="1"/>
</dbReference>
<evidence type="ECO:0000256" key="14">
    <source>
        <dbReference type="SAM" id="MobiDB-lite"/>
    </source>
</evidence>
<evidence type="ECO:0000259" key="16">
    <source>
        <dbReference type="PROSITE" id="PS50950"/>
    </source>
</evidence>
<feature type="domain" description="C2H2-type" evidence="15">
    <location>
        <begin position="638"/>
        <end position="666"/>
    </location>
</feature>
<keyword evidence="3 13" id="KW-0479">Metal-binding</keyword>
<gene>
    <name evidence="19" type="primary">LOC108622198</name>
</gene>
<evidence type="ECO:0000259" key="15">
    <source>
        <dbReference type="PROSITE" id="PS50157"/>
    </source>
</evidence>
<evidence type="ECO:0000256" key="4">
    <source>
        <dbReference type="ARBA" id="ARBA00022737"/>
    </source>
</evidence>
<feature type="domain" description="C2H2-type" evidence="15">
    <location>
        <begin position="513"/>
        <end position="535"/>
    </location>
</feature>
<reference evidence="19" key="1">
    <citation type="submission" date="2025-08" db="UniProtKB">
        <authorList>
            <consortium name="RefSeq"/>
        </authorList>
    </citation>
    <scope>IDENTIFICATION</scope>
    <source>
        <tissue evidence="19">Whole body</tissue>
    </source>
</reference>
<comment type="subcellular location">
    <subcellularLocation>
        <location evidence="1">Nucleus</location>
    </subcellularLocation>
</comment>
<dbReference type="SUPFAM" id="SSF57716">
    <property type="entry name" value="Glucocorticoid receptor-like (DNA-binding domain)"/>
    <property type="match status" value="2"/>
</dbReference>
<feature type="binding site" evidence="13">
    <location>
        <position position="187"/>
    </location>
    <ligand>
        <name>Zn(2+)</name>
        <dbReference type="ChEBI" id="CHEBI:29105"/>
    </ligand>
</feature>
<feature type="domain" description="C2H2-type" evidence="15">
    <location>
        <begin position="751"/>
        <end position="778"/>
    </location>
</feature>
<dbReference type="PROSITE" id="PS50950">
    <property type="entry name" value="ZF_THAP"/>
    <property type="match status" value="1"/>
</dbReference>
<dbReference type="GO" id="GO:0032502">
    <property type="term" value="P:developmental process"/>
    <property type="evidence" value="ECO:0007669"/>
    <property type="project" value="UniProtKB-ARBA"/>
</dbReference>
<dbReference type="KEGG" id="ccal:108622198"/>
<feature type="domain" description="C2H2-type" evidence="15">
    <location>
        <begin position="667"/>
        <end position="694"/>
    </location>
</feature>
<feature type="domain" description="ZAD" evidence="17">
    <location>
        <begin position="136"/>
        <end position="211"/>
    </location>
</feature>
<dbReference type="GeneID" id="108622198"/>
<dbReference type="InterPro" id="IPR013087">
    <property type="entry name" value="Znf_C2H2_type"/>
</dbReference>
<dbReference type="PANTHER" id="PTHR24394:SF29">
    <property type="entry name" value="MYONEURIN"/>
    <property type="match status" value="1"/>
</dbReference>
<evidence type="ECO:0000256" key="13">
    <source>
        <dbReference type="PROSITE-ProRule" id="PRU01263"/>
    </source>
</evidence>
<dbReference type="Gene3D" id="3.40.1800.20">
    <property type="match status" value="1"/>
</dbReference>
<organism evidence="18 19">
    <name type="scientific">Ceratina calcarata</name>
    <dbReference type="NCBI Taxonomy" id="156304"/>
    <lineage>
        <taxon>Eukaryota</taxon>
        <taxon>Metazoa</taxon>
        <taxon>Ecdysozoa</taxon>
        <taxon>Arthropoda</taxon>
        <taxon>Hexapoda</taxon>
        <taxon>Insecta</taxon>
        <taxon>Pterygota</taxon>
        <taxon>Neoptera</taxon>
        <taxon>Endopterygota</taxon>
        <taxon>Hymenoptera</taxon>
        <taxon>Apocrita</taxon>
        <taxon>Aculeata</taxon>
        <taxon>Apoidea</taxon>
        <taxon>Anthophila</taxon>
        <taxon>Apidae</taxon>
        <taxon>Ceratina</taxon>
        <taxon>Zadontomerus</taxon>
    </lineage>
</organism>
<feature type="domain" description="C2H2-type" evidence="15">
    <location>
        <begin position="609"/>
        <end position="636"/>
    </location>
</feature>
<dbReference type="Pfam" id="PF07776">
    <property type="entry name" value="zf-AD"/>
    <property type="match status" value="1"/>
</dbReference>
<feature type="binding site" evidence="13">
    <location>
        <position position="138"/>
    </location>
    <ligand>
        <name>Zn(2+)</name>
        <dbReference type="ChEBI" id="CHEBI:29105"/>
    </ligand>
</feature>
<dbReference type="SMART" id="SM00355">
    <property type="entry name" value="ZnF_C2H2"/>
    <property type="match status" value="14"/>
</dbReference>
<evidence type="ECO:0000256" key="1">
    <source>
        <dbReference type="ARBA" id="ARBA00004123"/>
    </source>
</evidence>
<dbReference type="PANTHER" id="PTHR24394">
    <property type="entry name" value="ZINC FINGER PROTEIN"/>
    <property type="match status" value="1"/>
</dbReference>
<keyword evidence="5 11" id="KW-0863">Zinc-finger</keyword>
<dbReference type="InterPro" id="IPR036236">
    <property type="entry name" value="Znf_C2H2_sf"/>
</dbReference>
<evidence type="ECO:0000256" key="6">
    <source>
        <dbReference type="ARBA" id="ARBA00022833"/>
    </source>
</evidence>
<dbReference type="SMART" id="SM00868">
    <property type="entry name" value="zf-AD"/>
    <property type="match status" value="1"/>
</dbReference>
<feature type="domain" description="THAP-type" evidence="16">
    <location>
        <begin position="1"/>
        <end position="87"/>
    </location>
</feature>
<keyword evidence="8 12" id="KW-0238">DNA-binding</keyword>
<dbReference type="Pfam" id="PF00096">
    <property type="entry name" value="zf-C2H2"/>
    <property type="match status" value="6"/>
</dbReference>
<evidence type="ECO:0000256" key="7">
    <source>
        <dbReference type="ARBA" id="ARBA00023015"/>
    </source>
</evidence>
<keyword evidence="18" id="KW-1185">Reference proteome</keyword>
<dbReference type="GO" id="GO:0000981">
    <property type="term" value="F:DNA-binding transcription factor activity, RNA polymerase II-specific"/>
    <property type="evidence" value="ECO:0007669"/>
    <property type="project" value="TreeGrafter"/>
</dbReference>
<dbReference type="Proteomes" id="UP000694925">
    <property type="component" value="Unplaced"/>
</dbReference>
<dbReference type="GO" id="GO:0003690">
    <property type="term" value="F:double-stranded DNA binding"/>
    <property type="evidence" value="ECO:0007669"/>
    <property type="project" value="UniProtKB-ARBA"/>
</dbReference>
<comment type="similarity">
    <text evidence="2">Belongs to the krueppel C2H2-type zinc-finger protein family.</text>
</comment>
<feature type="domain" description="C2H2-type" evidence="15">
    <location>
        <begin position="695"/>
        <end position="722"/>
    </location>
</feature>
<dbReference type="PROSITE" id="PS50157">
    <property type="entry name" value="ZINC_FINGER_C2H2_2"/>
    <property type="match status" value="13"/>
</dbReference>
<dbReference type="Pfam" id="PF05485">
    <property type="entry name" value="THAP"/>
    <property type="match status" value="1"/>
</dbReference>
<dbReference type="FunFam" id="3.30.160.60:FF:000202">
    <property type="entry name" value="Zinc finger protein 574"/>
    <property type="match status" value="1"/>
</dbReference>
<evidence type="ECO:0000256" key="11">
    <source>
        <dbReference type="PROSITE-ProRule" id="PRU00042"/>
    </source>
</evidence>
<feature type="binding site" evidence="13">
    <location>
        <position position="141"/>
    </location>
    <ligand>
        <name>Zn(2+)</name>
        <dbReference type="ChEBI" id="CHEBI:29105"/>
    </ligand>
</feature>
<proteinExistence type="inferred from homology"/>
<dbReference type="PROSITE" id="PS00028">
    <property type="entry name" value="ZINC_FINGER_C2H2_1"/>
    <property type="match status" value="13"/>
</dbReference>
<dbReference type="RefSeq" id="XP_017875400.1">
    <property type="nucleotide sequence ID" value="XM_018019911.2"/>
</dbReference>
<dbReference type="AlphaFoldDB" id="A0AAJ7ISK3"/>
<accession>A0AAJ7ISK3</accession>
<feature type="domain" description="C2H2-type" evidence="15">
    <location>
        <begin position="568"/>
        <end position="595"/>
    </location>
</feature>
<dbReference type="Gene3D" id="3.30.160.60">
    <property type="entry name" value="Classic Zinc Finger"/>
    <property type="match status" value="11"/>
</dbReference>
<evidence type="ECO:0000256" key="10">
    <source>
        <dbReference type="ARBA" id="ARBA00023242"/>
    </source>
</evidence>
<evidence type="ECO:0000256" key="8">
    <source>
        <dbReference type="ARBA" id="ARBA00023125"/>
    </source>
</evidence>
<dbReference type="FunFam" id="3.30.160.60:FF:000520">
    <property type="entry name" value="zinc finger protein 629 isoform X2"/>
    <property type="match status" value="1"/>
</dbReference>
<dbReference type="FunFam" id="3.30.160.60:FF:000475">
    <property type="entry name" value="zinc finger protein 32 isoform X1"/>
    <property type="match status" value="1"/>
</dbReference>
<keyword evidence="9" id="KW-0804">Transcription</keyword>
<evidence type="ECO:0000313" key="18">
    <source>
        <dbReference type="Proteomes" id="UP000694925"/>
    </source>
</evidence>
<name>A0AAJ7ISK3_9HYME</name>
<evidence type="ECO:0000313" key="19">
    <source>
        <dbReference type="RefSeq" id="XP_017875400.1"/>
    </source>
</evidence>
<evidence type="ECO:0000256" key="9">
    <source>
        <dbReference type="ARBA" id="ARBA00023163"/>
    </source>
</evidence>
<keyword evidence="6 13" id="KW-0862">Zinc</keyword>
<keyword evidence="4" id="KW-0677">Repeat</keyword>
<feature type="domain" description="C2H2-type" evidence="15">
    <location>
        <begin position="426"/>
        <end position="453"/>
    </location>
</feature>
<dbReference type="InterPro" id="IPR012934">
    <property type="entry name" value="Znf_AD"/>
</dbReference>
<feature type="domain" description="C2H2-type" evidence="15">
    <location>
        <begin position="540"/>
        <end position="567"/>
    </location>
</feature>
<keyword evidence="10" id="KW-0539">Nucleus</keyword>
<feature type="domain" description="C2H2-type" evidence="15">
    <location>
        <begin position="454"/>
        <end position="481"/>
    </location>
</feature>
<dbReference type="Pfam" id="PF13912">
    <property type="entry name" value="zf-C2H2_6"/>
    <property type="match status" value="1"/>
</dbReference>
<dbReference type="SUPFAM" id="SSF57667">
    <property type="entry name" value="beta-beta-alpha zinc fingers"/>
    <property type="match status" value="7"/>
</dbReference>
<feature type="region of interest" description="Disordered" evidence="14">
    <location>
        <begin position="323"/>
        <end position="348"/>
    </location>
</feature>
<evidence type="ECO:0000256" key="5">
    <source>
        <dbReference type="ARBA" id="ARBA00022771"/>
    </source>
</evidence>